<dbReference type="EMBL" id="PCRP01000021">
    <property type="protein sequence ID" value="PIP23790.1"/>
    <property type="molecule type" value="Genomic_DNA"/>
</dbReference>
<dbReference type="AlphaFoldDB" id="A0A2G9YX47"/>
<reference evidence="1 2" key="1">
    <citation type="submission" date="2017-09" db="EMBL/GenBank/DDBJ databases">
        <title>Depth-based differentiation of microbial function through sediment-hosted aquifers and enrichment of novel symbionts in the deep terrestrial subsurface.</title>
        <authorList>
            <person name="Probst A.J."/>
            <person name="Ladd B."/>
            <person name="Jarett J.K."/>
            <person name="Geller-Mcgrath D.E."/>
            <person name="Sieber C.M."/>
            <person name="Emerson J.B."/>
            <person name="Anantharaman K."/>
            <person name="Thomas B.C."/>
            <person name="Malmstrom R."/>
            <person name="Stieglmeier M."/>
            <person name="Klingl A."/>
            <person name="Woyke T."/>
            <person name="Ryan C.M."/>
            <person name="Banfield J.F."/>
        </authorList>
    </citation>
    <scope>NUCLEOTIDE SEQUENCE [LARGE SCALE GENOMIC DNA]</scope>
    <source>
        <strain evidence="1">CG23_combo_of_CG06-09_8_20_14_all_38_19</strain>
    </source>
</reference>
<name>A0A2G9YX47_9BACT</name>
<organism evidence="1 2">
    <name type="scientific">Candidatus Nealsonbacteria bacterium CG23_combo_of_CG06-09_8_20_14_all_38_19</name>
    <dbReference type="NCBI Taxonomy" id="1974721"/>
    <lineage>
        <taxon>Bacteria</taxon>
        <taxon>Candidatus Nealsoniibacteriota</taxon>
    </lineage>
</organism>
<evidence type="ECO:0000313" key="2">
    <source>
        <dbReference type="Proteomes" id="UP000230273"/>
    </source>
</evidence>
<comment type="caution">
    <text evidence="1">The sequence shown here is derived from an EMBL/GenBank/DDBJ whole genome shotgun (WGS) entry which is preliminary data.</text>
</comment>
<dbReference type="Proteomes" id="UP000230273">
    <property type="component" value="Unassembled WGS sequence"/>
</dbReference>
<accession>A0A2G9YX47</accession>
<proteinExistence type="predicted"/>
<evidence type="ECO:0000313" key="1">
    <source>
        <dbReference type="EMBL" id="PIP23790.1"/>
    </source>
</evidence>
<sequence>MNIQLDHSVERVITQFSFSNAGAVPSDIISRSPETVEELRSRINRPETGSVFLIANNCSLVGFQDGLRLAGYEPIEGFHQLRINPKNPRMERRYQMVRFVFGRPDPAMAQFPAVRRVLSAALEDMGRAAMWLVEVFSNPFFKDGQIVNGRSALVINLKGRNPLFSPEKPDGQPVVVWQKDEKGERIGEGPVPLAPSCFLRVVDNEICLVAA</sequence>
<protein>
    <submittedName>
        <fullName evidence="1">Uncharacterized protein</fullName>
    </submittedName>
</protein>
<gene>
    <name evidence="1" type="ORF">COX36_01340</name>
</gene>